<evidence type="ECO:0000256" key="7">
    <source>
        <dbReference type="ARBA" id="ARBA00044273"/>
    </source>
</evidence>
<keyword evidence="3" id="KW-1003">Cell membrane</keyword>
<dbReference type="InterPro" id="IPR020846">
    <property type="entry name" value="MFS_dom"/>
</dbReference>
<protein>
    <recommendedName>
        <fullName evidence="7">MFS-type drug efflux transporter P55</fullName>
    </recommendedName>
</protein>
<dbReference type="Gene3D" id="1.20.1720.10">
    <property type="entry name" value="Multidrug resistance protein D"/>
    <property type="match status" value="1"/>
</dbReference>
<gene>
    <name evidence="10" type="ORF">JFN88_21325</name>
</gene>
<feature type="transmembrane region" description="Helical" evidence="8">
    <location>
        <begin position="42"/>
        <end position="61"/>
    </location>
</feature>
<keyword evidence="5 8" id="KW-1133">Transmembrane helix</keyword>
<dbReference type="RefSeq" id="WP_199021273.1">
    <property type="nucleotide sequence ID" value="NZ_JAELUP010000103.1"/>
</dbReference>
<dbReference type="EMBL" id="JAELUP010000103">
    <property type="protein sequence ID" value="MBJ6363758.1"/>
    <property type="molecule type" value="Genomic_DNA"/>
</dbReference>
<sequence>MKSRRLLIMVSIVLAMLVASMDATITNTTMPVIAEELGGYSLYAWSFAAYMIFSTVLTPVAGRISDLYGRKKIFAFGISFFLLGSVLCGLADTMLQLVLYRAVQGMGAGFMLPFPLIIAGDLFSVEKRGKIQAIFSAMWGLSAVLAPLLGSLFIEVASWRWIFLINIPVCIVALICLLGYKEEYEPRKASVDVWGSVLFAGGVSLVLAATTVERLPWMYASLGAGLLWLFWMVEKRHPSPIVPLPLLKLPKIKWMIINSFLACAALYGTSSYVPLFLQHLNYSVFVSGLSLLGISVGWMASSVPAGKWVLRYGYARLLLASNLTLLASGIMLLFLGPSTGFIYVTLALTVQGAGFGLLFTVTTIGAQQLVQASQSGISTSLQMFSRNTGTAIGVTIMGSLLLQSEFMLGIRSIFIYGTLASCLALATIWFLRDRSDTLSTSQATVK</sequence>
<feature type="domain" description="Major facilitator superfamily (MFS) profile" evidence="9">
    <location>
        <begin position="8"/>
        <end position="436"/>
    </location>
</feature>
<dbReference type="FunFam" id="1.20.1720.10:FF:000004">
    <property type="entry name" value="EmrB/QacA family drug resistance transporter"/>
    <property type="match status" value="1"/>
</dbReference>
<evidence type="ECO:0000256" key="4">
    <source>
        <dbReference type="ARBA" id="ARBA00022692"/>
    </source>
</evidence>
<dbReference type="Proteomes" id="UP000640274">
    <property type="component" value="Unassembled WGS sequence"/>
</dbReference>
<dbReference type="AlphaFoldDB" id="A0A934MSB5"/>
<feature type="transmembrane region" description="Helical" evidence="8">
    <location>
        <begin position="384"/>
        <end position="402"/>
    </location>
</feature>
<feature type="transmembrane region" description="Helical" evidence="8">
    <location>
        <begin position="216"/>
        <end position="233"/>
    </location>
</feature>
<evidence type="ECO:0000256" key="1">
    <source>
        <dbReference type="ARBA" id="ARBA00004651"/>
    </source>
</evidence>
<feature type="transmembrane region" description="Helical" evidence="8">
    <location>
        <begin position="73"/>
        <end position="92"/>
    </location>
</feature>
<feature type="transmembrane region" description="Helical" evidence="8">
    <location>
        <begin position="98"/>
        <end position="119"/>
    </location>
</feature>
<evidence type="ECO:0000259" key="9">
    <source>
        <dbReference type="PROSITE" id="PS50850"/>
    </source>
</evidence>
<feature type="transmembrane region" description="Helical" evidence="8">
    <location>
        <begin position="282"/>
        <end position="301"/>
    </location>
</feature>
<evidence type="ECO:0000256" key="8">
    <source>
        <dbReference type="SAM" id="Phobius"/>
    </source>
</evidence>
<keyword evidence="4 8" id="KW-0812">Transmembrane</keyword>
<feature type="transmembrane region" description="Helical" evidence="8">
    <location>
        <begin position="254"/>
        <end position="276"/>
    </location>
</feature>
<keyword evidence="2" id="KW-0813">Transport</keyword>
<evidence type="ECO:0000256" key="2">
    <source>
        <dbReference type="ARBA" id="ARBA00022448"/>
    </source>
</evidence>
<feature type="transmembrane region" description="Helical" evidence="8">
    <location>
        <begin position="341"/>
        <end position="364"/>
    </location>
</feature>
<feature type="transmembrane region" description="Helical" evidence="8">
    <location>
        <begin position="192"/>
        <end position="210"/>
    </location>
</feature>
<organism evidence="10 11">
    <name type="scientific">Paenibacillus roseus</name>
    <dbReference type="NCBI Taxonomy" id="2798579"/>
    <lineage>
        <taxon>Bacteria</taxon>
        <taxon>Bacillati</taxon>
        <taxon>Bacillota</taxon>
        <taxon>Bacilli</taxon>
        <taxon>Bacillales</taxon>
        <taxon>Paenibacillaceae</taxon>
        <taxon>Paenibacillus</taxon>
    </lineage>
</organism>
<feature type="transmembrane region" description="Helical" evidence="8">
    <location>
        <begin position="131"/>
        <end position="154"/>
    </location>
</feature>
<evidence type="ECO:0000256" key="5">
    <source>
        <dbReference type="ARBA" id="ARBA00022989"/>
    </source>
</evidence>
<dbReference type="GO" id="GO:0022857">
    <property type="term" value="F:transmembrane transporter activity"/>
    <property type="evidence" value="ECO:0007669"/>
    <property type="project" value="InterPro"/>
</dbReference>
<name>A0A934MSB5_9BACL</name>
<evidence type="ECO:0000256" key="3">
    <source>
        <dbReference type="ARBA" id="ARBA00022475"/>
    </source>
</evidence>
<feature type="transmembrane region" description="Helical" evidence="8">
    <location>
        <begin position="408"/>
        <end position="431"/>
    </location>
</feature>
<dbReference type="InterPro" id="IPR005829">
    <property type="entry name" value="Sugar_transporter_CS"/>
</dbReference>
<dbReference type="PANTHER" id="PTHR23501">
    <property type="entry name" value="MAJOR FACILITATOR SUPERFAMILY"/>
    <property type="match status" value="1"/>
</dbReference>
<comment type="subcellular location">
    <subcellularLocation>
        <location evidence="1">Cell membrane</location>
        <topology evidence="1">Multi-pass membrane protein</topology>
    </subcellularLocation>
</comment>
<reference evidence="10" key="1">
    <citation type="submission" date="2020-12" db="EMBL/GenBank/DDBJ databases">
        <authorList>
            <person name="Huq M.A."/>
        </authorList>
    </citation>
    <scope>NUCLEOTIDE SEQUENCE</scope>
    <source>
        <strain evidence="10">MAHUQ-46</strain>
    </source>
</reference>
<dbReference type="PANTHER" id="PTHR23501:SF191">
    <property type="entry name" value="VACUOLAR BASIC AMINO ACID TRANSPORTER 4"/>
    <property type="match status" value="1"/>
</dbReference>
<dbReference type="InterPro" id="IPR036259">
    <property type="entry name" value="MFS_trans_sf"/>
</dbReference>
<dbReference type="Pfam" id="PF07690">
    <property type="entry name" value="MFS_1"/>
    <property type="match status" value="1"/>
</dbReference>
<dbReference type="Gene3D" id="1.20.1250.20">
    <property type="entry name" value="MFS general substrate transporter like domains"/>
    <property type="match status" value="1"/>
</dbReference>
<comment type="caution">
    <text evidence="10">The sequence shown here is derived from an EMBL/GenBank/DDBJ whole genome shotgun (WGS) entry which is preliminary data.</text>
</comment>
<evidence type="ECO:0000313" key="11">
    <source>
        <dbReference type="Proteomes" id="UP000640274"/>
    </source>
</evidence>
<feature type="transmembrane region" description="Helical" evidence="8">
    <location>
        <begin position="313"/>
        <end position="335"/>
    </location>
</feature>
<proteinExistence type="predicted"/>
<keyword evidence="11" id="KW-1185">Reference proteome</keyword>
<dbReference type="PROSITE" id="PS00216">
    <property type="entry name" value="SUGAR_TRANSPORT_1"/>
    <property type="match status" value="1"/>
</dbReference>
<dbReference type="GO" id="GO:0005886">
    <property type="term" value="C:plasma membrane"/>
    <property type="evidence" value="ECO:0007669"/>
    <property type="project" value="UniProtKB-SubCell"/>
</dbReference>
<dbReference type="InterPro" id="IPR011701">
    <property type="entry name" value="MFS"/>
</dbReference>
<evidence type="ECO:0000313" key="10">
    <source>
        <dbReference type="EMBL" id="MBJ6363758.1"/>
    </source>
</evidence>
<dbReference type="SUPFAM" id="SSF103473">
    <property type="entry name" value="MFS general substrate transporter"/>
    <property type="match status" value="1"/>
</dbReference>
<accession>A0A934MSB5</accession>
<evidence type="ECO:0000256" key="6">
    <source>
        <dbReference type="ARBA" id="ARBA00023136"/>
    </source>
</evidence>
<keyword evidence="6 8" id="KW-0472">Membrane</keyword>
<dbReference type="PROSITE" id="PS50850">
    <property type="entry name" value="MFS"/>
    <property type="match status" value="1"/>
</dbReference>
<feature type="transmembrane region" description="Helical" evidence="8">
    <location>
        <begin position="160"/>
        <end position="180"/>
    </location>
</feature>